<organism evidence="2 3">
    <name type="scientific">Saccharopolyspora spinosa</name>
    <dbReference type="NCBI Taxonomy" id="60894"/>
    <lineage>
        <taxon>Bacteria</taxon>
        <taxon>Bacillati</taxon>
        <taxon>Actinomycetota</taxon>
        <taxon>Actinomycetes</taxon>
        <taxon>Pseudonocardiales</taxon>
        <taxon>Pseudonocardiaceae</taxon>
        <taxon>Saccharopolyspora</taxon>
    </lineage>
</organism>
<proteinExistence type="predicted"/>
<accession>A0A2N3Y8B6</accession>
<dbReference type="EMBL" id="PJNB01000001">
    <property type="protein sequence ID" value="PKW19159.1"/>
    <property type="molecule type" value="Genomic_DNA"/>
</dbReference>
<sequence>MWCRRRRSSKVAKRQVIDVGPVSYQRFLLVACKCIGISVTPAPGRCRTPTVSLLDSHSNPEDSRPAMRLHSERRSAQARRPRKPCTLVGPTEISRYSACPRNAAASSRSTSTEAGRATDVSRLAMFTVDP</sequence>
<dbReference type="Proteomes" id="UP000233786">
    <property type="component" value="Unassembled WGS sequence"/>
</dbReference>
<feature type="region of interest" description="Disordered" evidence="1">
    <location>
        <begin position="49"/>
        <end position="119"/>
    </location>
</feature>
<gene>
    <name evidence="2" type="ORF">A8926_7310</name>
</gene>
<protein>
    <submittedName>
        <fullName evidence="2">Uncharacterized protein</fullName>
    </submittedName>
</protein>
<evidence type="ECO:0000256" key="1">
    <source>
        <dbReference type="SAM" id="MobiDB-lite"/>
    </source>
</evidence>
<feature type="compositionally biased region" description="Low complexity" evidence="1">
    <location>
        <begin position="101"/>
        <end position="118"/>
    </location>
</feature>
<reference evidence="2" key="1">
    <citation type="submission" date="2017-12" db="EMBL/GenBank/DDBJ databases">
        <title>Sequencing the genomes of 1000 Actinobacteria strains.</title>
        <authorList>
            <person name="Klenk H.-P."/>
        </authorList>
    </citation>
    <scope>NUCLEOTIDE SEQUENCE [LARGE SCALE GENOMIC DNA]</scope>
    <source>
        <strain evidence="2">DSM 44228</strain>
    </source>
</reference>
<evidence type="ECO:0000313" key="2">
    <source>
        <dbReference type="EMBL" id="PKW19159.1"/>
    </source>
</evidence>
<comment type="caution">
    <text evidence="2">The sequence shown here is derived from an EMBL/GenBank/DDBJ whole genome shotgun (WGS) entry which is preliminary data.</text>
</comment>
<keyword evidence="3" id="KW-1185">Reference proteome</keyword>
<evidence type="ECO:0000313" key="3">
    <source>
        <dbReference type="Proteomes" id="UP000233786"/>
    </source>
</evidence>
<feature type="compositionally biased region" description="Basic and acidic residues" evidence="1">
    <location>
        <begin position="58"/>
        <end position="75"/>
    </location>
</feature>
<name>A0A2N3Y8B6_SACSN</name>
<dbReference type="AlphaFoldDB" id="A0A2N3Y8B6"/>